<accession>A0ABR7NFV0</accession>
<dbReference type="SUPFAM" id="SSF160148">
    <property type="entry name" value="CPE0013-like"/>
    <property type="match status" value="1"/>
</dbReference>
<dbReference type="InterPro" id="IPR036593">
    <property type="entry name" value="CPE0013-like_sf"/>
</dbReference>
<evidence type="ECO:0000313" key="2">
    <source>
        <dbReference type="Proteomes" id="UP000658131"/>
    </source>
</evidence>
<proteinExistence type="predicted"/>
<organism evidence="1 2">
    <name type="scientific">Yanshouia hominis</name>
    <dbReference type="NCBI Taxonomy" id="2763673"/>
    <lineage>
        <taxon>Bacteria</taxon>
        <taxon>Bacillati</taxon>
        <taxon>Bacillota</taxon>
        <taxon>Clostridia</taxon>
        <taxon>Eubacteriales</taxon>
        <taxon>Oscillospiraceae</taxon>
        <taxon>Yanshouia</taxon>
    </lineage>
</organism>
<dbReference type="Gene3D" id="3.10.530.10">
    <property type="entry name" value="CPE0013-like"/>
    <property type="match status" value="1"/>
</dbReference>
<sequence>MTRTFTCILCPNGCEITASAEGGGLTGCEGNRCPRGREYVRQELTCPMRNIATSVTVRGGTLPLCSVRLTGPIPKEEIFRAVSAIHAVSLEAPVRRGQTVLRNLLGLGVDVIATRAVLASDGRDG</sequence>
<keyword evidence="2" id="KW-1185">Reference proteome</keyword>
<dbReference type="InterPro" id="IPR012460">
    <property type="entry name" value="DUF1667"/>
</dbReference>
<gene>
    <name evidence="1" type="ORF">H8717_02505</name>
</gene>
<dbReference type="Pfam" id="PF07892">
    <property type="entry name" value="DUF1667"/>
    <property type="match status" value="1"/>
</dbReference>
<reference evidence="1 2" key="1">
    <citation type="submission" date="2020-08" db="EMBL/GenBank/DDBJ databases">
        <title>Genome public.</title>
        <authorList>
            <person name="Liu C."/>
            <person name="Sun Q."/>
        </authorList>
    </citation>
    <scope>NUCLEOTIDE SEQUENCE [LARGE SCALE GENOMIC DNA]</scope>
    <source>
        <strain evidence="1 2">BX1</strain>
    </source>
</reference>
<dbReference type="Proteomes" id="UP000658131">
    <property type="component" value="Unassembled WGS sequence"/>
</dbReference>
<protein>
    <submittedName>
        <fullName evidence="1">DUF1667 domain-containing protein</fullName>
    </submittedName>
</protein>
<dbReference type="PANTHER" id="PTHR39450:SF1">
    <property type="entry name" value="DUF1667 DOMAIN-CONTAINING PROTEIN"/>
    <property type="match status" value="1"/>
</dbReference>
<dbReference type="RefSeq" id="WP_262398928.1">
    <property type="nucleotide sequence ID" value="NZ_JACRTB010000003.1"/>
</dbReference>
<dbReference type="EMBL" id="JACRTB010000003">
    <property type="protein sequence ID" value="MBC8575284.1"/>
    <property type="molecule type" value="Genomic_DNA"/>
</dbReference>
<name>A0ABR7NFV0_9FIRM</name>
<dbReference type="PANTHER" id="PTHR39450">
    <property type="entry name" value="MOLYBDOPTERIN OXIDOREDUCTASE, 4FE-4S CLUSTER-BINDING SUBUNIT"/>
    <property type="match status" value="1"/>
</dbReference>
<evidence type="ECO:0000313" key="1">
    <source>
        <dbReference type="EMBL" id="MBC8575284.1"/>
    </source>
</evidence>
<comment type="caution">
    <text evidence="1">The sequence shown here is derived from an EMBL/GenBank/DDBJ whole genome shotgun (WGS) entry which is preliminary data.</text>
</comment>